<protein>
    <submittedName>
        <fullName evidence="1">Variant erythrocyte surface antigen-1 family protein</fullName>
    </submittedName>
</protein>
<name>A0AAV4M1X4_BABCB</name>
<reference evidence="1 2" key="1">
    <citation type="submission" date="2021-06" db="EMBL/GenBank/DDBJ databases">
        <title>Genome sequence of Babesia caballi.</title>
        <authorList>
            <person name="Yamagishi J."/>
            <person name="Kidaka T."/>
            <person name="Ochi A."/>
        </authorList>
    </citation>
    <scope>NUCLEOTIDE SEQUENCE [LARGE SCALE GENOMIC DNA]</scope>
    <source>
        <strain evidence="1">USDA-D6B2</strain>
    </source>
</reference>
<organism evidence="1 2">
    <name type="scientific">Babesia caballi</name>
    <dbReference type="NCBI Taxonomy" id="5871"/>
    <lineage>
        <taxon>Eukaryota</taxon>
        <taxon>Sar</taxon>
        <taxon>Alveolata</taxon>
        <taxon>Apicomplexa</taxon>
        <taxon>Aconoidasida</taxon>
        <taxon>Piroplasmida</taxon>
        <taxon>Babesiidae</taxon>
        <taxon>Babesia</taxon>
    </lineage>
</organism>
<evidence type="ECO:0000313" key="2">
    <source>
        <dbReference type="Proteomes" id="UP001497744"/>
    </source>
</evidence>
<dbReference type="AlphaFoldDB" id="A0AAV4M1X4"/>
<dbReference type="RefSeq" id="XP_067718442.1">
    <property type="nucleotide sequence ID" value="XM_067862341.1"/>
</dbReference>
<dbReference type="GeneID" id="94197854"/>
<keyword evidence="2" id="KW-1185">Reference proteome</keyword>
<dbReference type="EMBL" id="BPLF01000006">
    <property type="protein sequence ID" value="GIX66373.1"/>
    <property type="molecule type" value="Genomic_DNA"/>
</dbReference>
<dbReference type="Proteomes" id="UP001497744">
    <property type="component" value="Unassembled WGS sequence"/>
</dbReference>
<gene>
    <name evidence="1" type="ORF">BcabD6B2_58090</name>
</gene>
<comment type="caution">
    <text evidence="1">The sequence shown here is derived from an EMBL/GenBank/DDBJ whole genome shotgun (WGS) entry which is preliminary data.</text>
</comment>
<sequence>MDLMTFSSVRLNGTMTGDKVESVMKSAFNEFSTAASKTGETLSADQVTSYILSTCYTRPSVLDIIQGRVPPEEPNGKPWLHRLYSNSAFPFKYPSSGSALFYALSDYTDALQFQLGFLYKQCEYSYEDGCGWHICRYGSEILPKGSASAVTSHLCEGFKCKDPLTCKHDGANGGQSTVACNHDQGGLGEKFGKAPNNA</sequence>
<evidence type="ECO:0000313" key="1">
    <source>
        <dbReference type="EMBL" id="GIX66373.1"/>
    </source>
</evidence>
<accession>A0AAV4M1X4</accession>
<proteinExistence type="predicted"/>